<gene>
    <name evidence="2" type="ORF">CA260_18695</name>
</gene>
<keyword evidence="1" id="KW-0732">Signal</keyword>
<comment type="caution">
    <text evidence="2">The sequence shown here is derived from an EMBL/GenBank/DDBJ whole genome shotgun (WGS) entry which is preliminary data.</text>
</comment>
<evidence type="ECO:0000256" key="1">
    <source>
        <dbReference type="SAM" id="SignalP"/>
    </source>
</evidence>
<feature type="chain" id="PRO_5016379662" evidence="1">
    <location>
        <begin position="22"/>
        <end position="146"/>
    </location>
</feature>
<evidence type="ECO:0000313" key="2">
    <source>
        <dbReference type="EMBL" id="RAO74838.1"/>
    </source>
</evidence>
<keyword evidence="3" id="KW-1185">Reference proteome</keyword>
<organism evidence="2 3">
    <name type="scientific">Dyella jiangningensis</name>
    <dbReference type="NCBI Taxonomy" id="1379159"/>
    <lineage>
        <taxon>Bacteria</taxon>
        <taxon>Pseudomonadati</taxon>
        <taxon>Pseudomonadota</taxon>
        <taxon>Gammaproteobacteria</taxon>
        <taxon>Lysobacterales</taxon>
        <taxon>Rhodanobacteraceae</taxon>
        <taxon>Dyella</taxon>
    </lineage>
</organism>
<evidence type="ECO:0000313" key="3">
    <source>
        <dbReference type="Proteomes" id="UP000248926"/>
    </source>
</evidence>
<dbReference type="EMBL" id="NFZS01000005">
    <property type="protein sequence ID" value="RAO74838.1"/>
    <property type="molecule type" value="Genomic_DNA"/>
</dbReference>
<protein>
    <submittedName>
        <fullName evidence="2">Uncharacterized protein</fullName>
    </submittedName>
</protein>
<dbReference type="Proteomes" id="UP000248926">
    <property type="component" value="Unassembled WGS sequence"/>
</dbReference>
<dbReference type="AlphaFoldDB" id="A0A328NX30"/>
<sequence length="146" mass="14673">MMRSLAFFLGAACLAASPVFAQQGSLPMGHSPVPAMHDHPSSAGYREPLAGSVALANEPPPAMPHGPVPAFPHGLTPAEQASATALGFAAKAAFSLAAMRTGTANPVPAPSYASYRPGMPMPEPGAEPVACEPNGVLTSPMACAGR</sequence>
<name>A0A328NX30_9GAMM</name>
<proteinExistence type="predicted"/>
<reference evidence="2 3" key="1">
    <citation type="journal article" date="2018" name="Genet. Mol. Biol.">
        <title>The genome sequence of Dyella jiangningensis FCAV SCS01 from a lignocellulose-decomposing microbial consortium metagenome reveals potential for biotechnological applications.</title>
        <authorList>
            <person name="Desiderato J.G."/>
            <person name="Alvarenga D.O."/>
            <person name="Constancio M.T.L."/>
            <person name="Alves L.M.C."/>
            <person name="Varani A.M."/>
        </authorList>
    </citation>
    <scope>NUCLEOTIDE SEQUENCE [LARGE SCALE GENOMIC DNA]</scope>
    <source>
        <strain evidence="2 3">FCAV SCS01</strain>
    </source>
</reference>
<dbReference type="RefSeq" id="WP_111984593.1">
    <property type="nucleotide sequence ID" value="NZ_NFZS01000005.1"/>
</dbReference>
<accession>A0A328NX30</accession>
<feature type="signal peptide" evidence="1">
    <location>
        <begin position="1"/>
        <end position="21"/>
    </location>
</feature>